<proteinExistence type="predicted"/>
<gene>
    <name evidence="1" type="ORF">MCSF7_01461</name>
</gene>
<comment type="caution">
    <text evidence="1">The sequence shown here is derived from an EMBL/GenBank/DDBJ whole genome shotgun (WGS) entry which is preliminary data.</text>
</comment>
<accession>F9UK81</accession>
<organism evidence="1 2">
    <name type="scientific">Mycoplasmopsis columbina SF7</name>
    <dbReference type="NCBI Taxonomy" id="1037410"/>
    <lineage>
        <taxon>Bacteria</taxon>
        <taxon>Bacillati</taxon>
        <taxon>Mycoplasmatota</taxon>
        <taxon>Mycoplasmoidales</taxon>
        <taxon>Metamycoplasmataceae</taxon>
        <taxon>Mycoplasmopsis</taxon>
    </lineage>
</organism>
<dbReference type="EMBL" id="AFXA01000011">
    <property type="protein sequence ID" value="EGV00086.1"/>
    <property type="molecule type" value="Genomic_DNA"/>
</dbReference>
<name>F9UK81_9BACT</name>
<dbReference type="Proteomes" id="UP000004978">
    <property type="component" value="Unassembled WGS sequence"/>
</dbReference>
<reference evidence="1 2" key="1">
    <citation type="journal article" date="2013" name="Genome Announc.">
        <title>Genome Sequence of Mycoplasma columbinum Strain SF7.</title>
        <authorList>
            <person name="Guo Z."/>
            <person name="Xu X."/>
            <person name="Zheng Q."/>
            <person name="Li T."/>
            <person name="Kuang S."/>
            <person name="Zhang Z."/>
            <person name="Chen Y."/>
            <person name="Lu X."/>
            <person name="Zhou R."/>
            <person name="Bi D."/>
            <person name="Jin H."/>
        </authorList>
    </citation>
    <scope>NUCLEOTIDE SEQUENCE [LARGE SCALE GENOMIC DNA]</scope>
    <source>
        <strain evidence="1 2">SF7</strain>
    </source>
</reference>
<dbReference type="AlphaFoldDB" id="F9UK81"/>
<sequence length="41" mass="4594">MKKKKIFLTLTACITPAVPFVAISTTLKNKQITKITEKSEK</sequence>
<dbReference type="RefSeq" id="WP_006608699.1">
    <property type="nucleotide sequence ID" value="NZ_AFXA01000011.1"/>
</dbReference>
<evidence type="ECO:0000313" key="1">
    <source>
        <dbReference type="EMBL" id="EGV00086.1"/>
    </source>
</evidence>
<protein>
    <submittedName>
        <fullName evidence="1">Uncharacterized protein</fullName>
    </submittedName>
</protein>
<evidence type="ECO:0000313" key="2">
    <source>
        <dbReference type="Proteomes" id="UP000004978"/>
    </source>
</evidence>
<keyword evidence="2" id="KW-1185">Reference proteome</keyword>
<dbReference type="STRING" id="1037410.MCSF7_01461"/>